<comment type="caution">
    <text evidence="4">The sequence shown here is derived from an EMBL/GenBank/DDBJ whole genome shotgun (WGS) entry which is preliminary data.</text>
</comment>
<dbReference type="InterPro" id="IPR036457">
    <property type="entry name" value="PPM-type-like_dom_sf"/>
</dbReference>
<dbReference type="Gene3D" id="3.60.40.10">
    <property type="entry name" value="PPM-type phosphatase domain"/>
    <property type="match status" value="1"/>
</dbReference>
<dbReference type="CDD" id="cd00143">
    <property type="entry name" value="PP2Cc"/>
    <property type="match status" value="1"/>
</dbReference>
<gene>
    <name evidence="4" type="ORF">AHIS1636_11200</name>
</gene>
<keyword evidence="2" id="KW-0472">Membrane</keyword>
<dbReference type="PROSITE" id="PS51746">
    <property type="entry name" value="PPM_2"/>
    <property type="match status" value="1"/>
</dbReference>
<keyword evidence="5" id="KW-1185">Reference proteome</keyword>
<evidence type="ECO:0000313" key="5">
    <source>
        <dbReference type="Proteomes" id="UP001209654"/>
    </source>
</evidence>
<evidence type="ECO:0000313" key="4">
    <source>
        <dbReference type="EMBL" id="GLB66681.1"/>
    </source>
</evidence>
<name>A0ABQ5MRR5_9MICC</name>
<feature type="compositionally biased region" description="Low complexity" evidence="1">
    <location>
        <begin position="479"/>
        <end position="495"/>
    </location>
</feature>
<feature type="region of interest" description="Disordered" evidence="1">
    <location>
        <begin position="255"/>
        <end position="299"/>
    </location>
</feature>
<feature type="region of interest" description="Disordered" evidence="1">
    <location>
        <begin position="474"/>
        <end position="511"/>
    </location>
</feature>
<keyword evidence="2" id="KW-1133">Transmembrane helix</keyword>
<feature type="domain" description="PPM-type phosphatase" evidence="3">
    <location>
        <begin position="6"/>
        <end position="237"/>
    </location>
</feature>
<dbReference type="Pfam" id="PF13672">
    <property type="entry name" value="PP2C_2"/>
    <property type="match status" value="1"/>
</dbReference>
<evidence type="ECO:0000256" key="1">
    <source>
        <dbReference type="SAM" id="MobiDB-lite"/>
    </source>
</evidence>
<dbReference type="SMART" id="SM00332">
    <property type="entry name" value="PP2Cc"/>
    <property type="match status" value="1"/>
</dbReference>
<proteinExistence type="predicted"/>
<accession>A0ABQ5MRR5</accession>
<keyword evidence="2" id="KW-0812">Transmembrane</keyword>
<dbReference type="InterPro" id="IPR001932">
    <property type="entry name" value="PPM-type_phosphatase-like_dom"/>
</dbReference>
<reference evidence="4 5" key="1">
    <citation type="journal article" date="2023" name="Int. J. Syst. Evol. Microbiol.">
        <title>Arthrobacter mangrovi sp. nov., an actinobacterium isolated from the rhizosphere of a mangrove.</title>
        <authorList>
            <person name="Hamada M."/>
            <person name="Saitou S."/>
            <person name="Enomoto N."/>
            <person name="Nanri K."/>
            <person name="Hidaka K."/>
            <person name="Miura T."/>
            <person name="Tamura T."/>
        </authorList>
    </citation>
    <scope>NUCLEOTIDE SEQUENCE [LARGE SCALE GENOMIC DNA]</scope>
    <source>
        <strain evidence="4 5">NBRC 112813</strain>
    </source>
</reference>
<dbReference type="EMBL" id="BRVS01000004">
    <property type="protein sequence ID" value="GLB66681.1"/>
    <property type="molecule type" value="Genomic_DNA"/>
</dbReference>
<dbReference type="RefSeq" id="WP_264794824.1">
    <property type="nucleotide sequence ID" value="NZ_BRVS01000004.1"/>
</dbReference>
<evidence type="ECO:0000256" key="2">
    <source>
        <dbReference type="SAM" id="Phobius"/>
    </source>
</evidence>
<protein>
    <submittedName>
        <fullName evidence="4">Serine/threonine protein phosphatase</fullName>
    </submittedName>
</protein>
<dbReference type="Proteomes" id="UP001209654">
    <property type="component" value="Unassembled WGS sequence"/>
</dbReference>
<organism evidence="4 5">
    <name type="scientific">Arthrobacter mangrovi</name>
    <dbReference type="NCBI Taxonomy" id="2966350"/>
    <lineage>
        <taxon>Bacteria</taxon>
        <taxon>Bacillati</taxon>
        <taxon>Actinomycetota</taxon>
        <taxon>Actinomycetes</taxon>
        <taxon>Micrococcales</taxon>
        <taxon>Micrococcaceae</taxon>
        <taxon>Arthrobacter</taxon>
    </lineage>
</organism>
<sequence>MALILRYAARSDVGKSRSKNDDSAYAGHHLAVVADGMGGHAGGDVASASTVLDLIHLDRTGHEDPANVLADEIQTANSILSELVRTSPKLAGMGTTVTALLLHDDKLEFAHIGDSRAYRLKNNVFEQVSVDHTFVQRLIDEGRLRPEEADVHPHRNVLMRVLGDVDASPELDLASHPAEAGERWLLSSDGLDTVVPDHVIEDAMRYSDSLQDAVDRLVQLTLDGGAPDNVTVVMIEVAEATKEELAEAEALAAGANPVETVRDGGANPPPAAKSPEGNNDGGGSPDPAADESDGSTEGPAEAVRADLIRLELATKPHVLVGAAALATHTGQIPIVTKHSTERRAAALLTHKAASSQPADGDDADETTPVRRGWIVPTFVAVMSLLVVAVLWFGYLWTQTQYYVSQFDGRVAIFNGVSQDLGPIHLSRLDTAYNIPLQSLPLYQQQRLDSGIAARDLDHAETIVEELRITSRRNCPEPVPAATASPGASASAKAAPTPSPSLPPECIGGTNE</sequence>
<evidence type="ECO:0000259" key="3">
    <source>
        <dbReference type="PROSITE" id="PS51746"/>
    </source>
</evidence>
<feature type="transmembrane region" description="Helical" evidence="2">
    <location>
        <begin position="373"/>
        <end position="396"/>
    </location>
</feature>
<dbReference type="SUPFAM" id="SSF81606">
    <property type="entry name" value="PP2C-like"/>
    <property type="match status" value="1"/>
</dbReference>
<dbReference type="SMART" id="SM00331">
    <property type="entry name" value="PP2C_SIG"/>
    <property type="match status" value="1"/>
</dbReference>